<dbReference type="RefSeq" id="WP_076958586.1">
    <property type="nucleotide sequence ID" value="NZ_MLCO01000180.1"/>
</dbReference>
<evidence type="ECO:0000313" key="5">
    <source>
        <dbReference type="Proteomes" id="UP000188879"/>
    </source>
</evidence>
<dbReference type="Pfam" id="PF00583">
    <property type="entry name" value="Acetyltransf_1"/>
    <property type="match status" value="1"/>
</dbReference>
<evidence type="ECO:0000256" key="2">
    <source>
        <dbReference type="ARBA" id="ARBA00023315"/>
    </source>
</evidence>
<organism evidence="4 5">
    <name type="scientific">Teichococcus deserti</name>
    <dbReference type="NCBI Taxonomy" id="1817963"/>
    <lineage>
        <taxon>Bacteria</taxon>
        <taxon>Pseudomonadati</taxon>
        <taxon>Pseudomonadota</taxon>
        <taxon>Alphaproteobacteria</taxon>
        <taxon>Acetobacterales</taxon>
        <taxon>Roseomonadaceae</taxon>
        <taxon>Roseomonas</taxon>
    </lineage>
</organism>
<dbReference type="Gene3D" id="3.40.630.30">
    <property type="match status" value="1"/>
</dbReference>
<dbReference type="PANTHER" id="PTHR43877">
    <property type="entry name" value="AMINOALKYLPHOSPHONATE N-ACETYLTRANSFERASE-RELATED-RELATED"/>
    <property type="match status" value="1"/>
</dbReference>
<dbReference type="PANTHER" id="PTHR43877:SF1">
    <property type="entry name" value="ACETYLTRANSFERASE"/>
    <property type="match status" value="1"/>
</dbReference>
<dbReference type="InterPro" id="IPR016181">
    <property type="entry name" value="Acyl_CoA_acyltransferase"/>
</dbReference>
<evidence type="ECO:0000313" key="4">
    <source>
        <dbReference type="EMBL" id="ONG50793.1"/>
    </source>
</evidence>
<dbReference type="Proteomes" id="UP000188879">
    <property type="component" value="Unassembled WGS sequence"/>
</dbReference>
<reference evidence="4 5" key="1">
    <citation type="submission" date="2016-10" db="EMBL/GenBank/DDBJ databases">
        <title>Draft Genome sequence of Roseomonas sp. strain M3.</title>
        <authorList>
            <person name="Subhash Y."/>
            <person name="Lee S."/>
        </authorList>
    </citation>
    <scope>NUCLEOTIDE SEQUENCE [LARGE SCALE GENOMIC DNA]</scope>
    <source>
        <strain evidence="4 5">M3</strain>
    </source>
</reference>
<comment type="caution">
    <text evidence="4">The sequence shown here is derived from an EMBL/GenBank/DDBJ whole genome shotgun (WGS) entry which is preliminary data.</text>
</comment>
<keyword evidence="5" id="KW-1185">Reference proteome</keyword>
<sequence>MELILRAATAADREALIEQFQGLNRHEAGITGDRLGDREAAIASFEAAEAKVARSQGHALVAERDGAVIGHCFLTFERHPPYVTERDYAYVAELYVRPEARSQGLGTALLAEAERLARARGMRRMLIGVVVGNDRAQAAYQRFGFAPYTTELIKPLG</sequence>
<dbReference type="PROSITE" id="PS51186">
    <property type="entry name" value="GNAT"/>
    <property type="match status" value="1"/>
</dbReference>
<keyword evidence="1" id="KW-0808">Transferase</keyword>
<dbReference type="EMBL" id="MLCO01000180">
    <property type="protein sequence ID" value="ONG50793.1"/>
    <property type="molecule type" value="Genomic_DNA"/>
</dbReference>
<dbReference type="CDD" id="cd04301">
    <property type="entry name" value="NAT_SF"/>
    <property type="match status" value="1"/>
</dbReference>
<accession>A0A1V2H1G6</accession>
<feature type="domain" description="N-acetyltransferase" evidence="3">
    <location>
        <begin position="3"/>
        <end position="157"/>
    </location>
</feature>
<dbReference type="InterPro" id="IPR000182">
    <property type="entry name" value="GNAT_dom"/>
</dbReference>
<proteinExistence type="predicted"/>
<keyword evidence="2" id="KW-0012">Acyltransferase</keyword>
<evidence type="ECO:0000256" key="1">
    <source>
        <dbReference type="ARBA" id="ARBA00022679"/>
    </source>
</evidence>
<dbReference type="SUPFAM" id="SSF55729">
    <property type="entry name" value="Acyl-CoA N-acyltransferases (Nat)"/>
    <property type="match status" value="1"/>
</dbReference>
<gene>
    <name evidence="4" type="ORF">BKE38_17375</name>
</gene>
<dbReference type="GO" id="GO:0016747">
    <property type="term" value="F:acyltransferase activity, transferring groups other than amino-acyl groups"/>
    <property type="evidence" value="ECO:0007669"/>
    <property type="project" value="InterPro"/>
</dbReference>
<dbReference type="InterPro" id="IPR050832">
    <property type="entry name" value="Bact_Acetyltransf"/>
</dbReference>
<name>A0A1V2H1G6_9PROT</name>
<evidence type="ECO:0000259" key="3">
    <source>
        <dbReference type="PROSITE" id="PS51186"/>
    </source>
</evidence>
<protein>
    <recommendedName>
        <fullName evidence="3">N-acetyltransferase domain-containing protein</fullName>
    </recommendedName>
</protein>
<dbReference type="AlphaFoldDB" id="A0A1V2H1G6"/>
<dbReference type="OrthoDB" id="9794566at2"/>